<gene>
    <name evidence="1" type="ORF">Pmi06nite_43820</name>
</gene>
<proteinExistence type="predicted"/>
<evidence type="ECO:0000313" key="2">
    <source>
        <dbReference type="Proteomes" id="UP000650628"/>
    </source>
</evidence>
<keyword evidence="2" id="KW-1185">Reference proteome</keyword>
<dbReference type="AlphaFoldDB" id="A0A8J3TPX1"/>
<organism evidence="1 2">
    <name type="scientific">Planotetraspora mira</name>
    <dbReference type="NCBI Taxonomy" id="58121"/>
    <lineage>
        <taxon>Bacteria</taxon>
        <taxon>Bacillati</taxon>
        <taxon>Actinomycetota</taxon>
        <taxon>Actinomycetes</taxon>
        <taxon>Streptosporangiales</taxon>
        <taxon>Streptosporangiaceae</taxon>
        <taxon>Planotetraspora</taxon>
    </lineage>
</organism>
<dbReference type="Proteomes" id="UP000650628">
    <property type="component" value="Unassembled WGS sequence"/>
</dbReference>
<dbReference type="EMBL" id="BOOO01000022">
    <property type="protein sequence ID" value="GII30940.1"/>
    <property type="molecule type" value="Genomic_DNA"/>
</dbReference>
<reference evidence="1 2" key="1">
    <citation type="submission" date="2021-01" db="EMBL/GenBank/DDBJ databases">
        <title>Whole genome shotgun sequence of Planotetraspora mira NBRC 15435.</title>
        <authorList>
            <person name="Komaki H."/>
            <person name="Tamura T."/>
        </authorList>
    </citation>
    <scope>NUCLEOTIDE SEQUENCE [LARGE SCALE GENOMIC DNA]</scope>
    <source>
        <strain evidence="1 2">NBRC 15435</strain>
    </source>
</reference>
<accession>A0A8J3TPX1</accession>
<dbReference type="RefSeq" id="WP_203954880.1">
    <property type="nucleotide sequence ID" value="NZ_BOOO01000022.1"/>
</dbReference>
<comment type="caution">
    <text evidence="1">The sequence shown here is derived from an EMBL/GenBank/DDBJ whole genome shotgun (WGS) entry which is preliminary data.</text>
</comment>
<sequence>MLPAGGPRRDRLGPESLVFHRGDLRALLGWVVLSRVVLSRVVLSRVVLDPGGRTPTGS</sequence>
<evidence type="ECO:0000313" key="1">
    <source>
        <dbReference type="EMBL" id="GII30940.1"/>
    </source>
</evidence>
<name>A0A8J3TPX1_9ACTN</name>
<protein>
    <submittedName>
        <fullName evidence="1">Uncharacterized protein</fullName>
    </submittedName>
</protein>